<comment type="caution">
    <text evidence="1">The sequence shown here is derived from an EMBL/GenBank/DDBJ whole genome shotgun (WGS) entry which is preliminary data.</text>
</comment>
<dbReference type="EMBL" id="JPKZ01022849">
    <property type="protein sequence ID" value="KHN70772.1"/>
    <property type="molecule type" value="Genomic_DNA"/>
</dbReference>
<organism evidence="1 2">
    <name type="scientific">Toxocara canis</name>
    <name type="common">Canine roundworm</name>
    <dbReference type="NCBI Taxonomy" id="6265"/>
    <lineage>
        <taxon>Eukaryota</taxon>
        <taxon>Metazoa</taxon>
        <taxon>Ecdysozoa</taxon>
        <taxon>Nematoda</taxon>
        <taxon>Chromadorea</taxon>
        <taxon>Rhabditida</taxon>
        <taxon>Spirurina</taxon>
        <taxon>Ascaridomorpha</taxon>
        <taxon>Ascaridoidea</taxon>
        <taxon>Toxocaridae</taxon>
        <taxon>Toxocara</taxon>
    </lineage>
</organism>
<gene>
    <name evidence="1" type="ORF">Tcan_01070</name>
</gene>
<sequence length="112" mass="12677">MRFNAVEKRSTQNGDISLSLNTLRNIHLESSETADDVFKTFSRNGPCSCTVSWECGVDISDTVRVPQAVYPFSSHHYGRHLCCCFVILLCCSITTCSVPYSKEWYLLLVRFA</sequence>
<protein>
    <submittedName>
        <fullName evidence="1">Uncharacterized protein</fullName>
    </submittedName>
</protein>
<reference evidence="1 2" key="1">
    <citation type="submission" date="2014-11" db="EMBL/GenBank/DDBJ databases">
        <title>Genetic blueprint of the zoonotic pathogen Toxocara canis.</title>
        <authorList>
            <person name="Zhu X.-Q."/>
            <person name="Korhonen P.K."/>
            <person name="Cai H."/>
            <person name="Young N.D."/>
            <person name="Nejsum P."/>
            <person name="von Samson-Himmelstjerna G."/>
            <person name="Boag P.R."/>
            <person name="Tan P."/>
            <person name="Li Q."/>
            <person name="Min J."/>
            <person name="Yang Y."/>
            <person name="Wang X."/>
            <person name="Fang X."/>
            <person name="Hall R.S."/>
            <person name="Hofmann A."/>
            <person name="Sternberg P.W."/>
            <person name="Jex A.R."/>
            <person name="Gasser R.B."/>
        </authorList>
    </citation>
    <scope>NUCLEOTIDE SEQUENCE [LARGE SCALE GENOMIC DNA]</scope>
    <source>
        <strain evidence="1">PN_DK_2014</strain>
    </source>
</reference>
<dbReference type="AlphaFoldDB" id="A0A0B2UNY3"/>
<dbReference type="Proteomes" id="UP000031036">
    <property type="component" value="Unassembled WGS sequence"/>
</dbReference>
<evidence type="ECO:0000313" key="1">
    <source>
        <dbReference type="EMBL" id="KHN70772.1"/>
    </source>
</evidence>
<feature type="non-terminal residue" evidence="1">
    <location>
        <position position="112"/>
    </location>
</feature>
<keyword evidence="2" id="KW-1185">Reference proteome</keyword>
<name>A0A0B2UNY3_TOXCA</name>
<proteinExistence type="predicted"/>
<evidence type="ECO:0000313" key="2">
    <source>
        <dbReference type="Proteomes" id="UP000031036"/>
    </source>
</evidence>
<accession>A0A0B2UNY3</accession>